<gene>
    <name evidence="2" type="ORF">D1114_14435</name>
</gene>
<dbReference type="InterPro" id="IPR031165">
    <property type="entry name" value="GNAT_YJDJ"/>
</dbReference>
<feature type="domain" description="N-acetyltransferase" evidence="1">
    <location>
        <begin position="9"/>
        <end position="95"/>
    </location>
</feature>
<dbReference type="Proteomes" id="UP000266305">
    <property type="component" value="Unassembled WGS sequence"/>
</dbReference>
<dbReference type="PANTHER" id="PTHR31435">
    <property type="entry name" value="PROTEIN NATD1"/>
    <property type="match status" value="1"/>
</dbReference>
<organism evidence="2 3">
    <name type="scientific">Cereibacter sphaeroides</name>
    <name type="common">Rhodobacter sphaeroides</name>
    <dbReference type="NCBI Taxonomy" id="1063"/>
    <lineage>
        <taxon>Bacteria</taxon>
        <taxon>Pseudomonadati</taxon>
        <taxon>Pseudomonadota</taxon>
        <taxon>Alphaproteobacteria</taxon>
        <taxon>Rhodobacterales</taxon>
        <taxon>Paracoccaceae</taxon>
        <taxon>Cereibacter</taxon>
    </lineage>
</organism>
<accession>A0AAX1UJ42</accession>
<dbReference type="Gene3D" id="3.40.630.30">
    <property type="match status" value="1"/>
</dbReference>
<sequence length="96" mass="10609">MTEFVIERESGPARGRYVIRRGGEEAELTWSVLSPTRIIADHTGVPDSFRGTGAGRALVERLVADARAEGFTVVPLCPFVNAQRQRHPDWADVFAD</sequence>
<protein>
    <submittedName>
        <fullName evidence="2">N-acetyltransferase</fullName>
    </submittedName>
</protein>
<dbReference type="InterPro" id="IPR045057">
    <property type="entry name" value="Gcn5-rel_NAT"/>
</dbReference>
<evidence type="ECO:0000313" key="2">
    <source>
        <dbReference type="EMBL" id="RHZ93708.1"/>
    </source>
</evidence>
<dbReference type="SUPFAM" id="SSF55729">
    <property type="entry name" value="Acyl-CoA N-acyltransferases (Nat)"/>
    <property type="match status" value="1"/>
</dbReference>
<dbReference type="AlphaFoldDB" id="A0AAX1UJ42"/>
<dbReference type="PROSITE" id="PS51729">
    <property type="entry name" value="GNAT_YJDJ"/>
    <property type="match status" value="1"/>
</dbReference>
<reference evidence="2 3" key="1">
    <citation type="submission" date="2018-08" db="EMBL/GenBank/DDBJ databases">
        <title>Draft genome sequence of Rhodobacter sphaeroides FY.</title>
        <authorList>
            <person name="Rayyan A."/>
            <person name="Meyer T.E."/>
            <person name="Kyndt J.A."/>
        </authorList>
    </citation>
    <scope>NUCLEOTIDE SEQUENCE [LARGE SCALE GENOMIC DNA]</scope>
    <source>
        <strain evidence="2 3">FY</strain>
    </source>
</reference>
<dbReference type="PANTHER" id="PTHR31435:SF10">
    <property type="entry name" value="BSR4717 PROTEIN"/>
    <property type="match status" value="1"/>
</dbReference>
<dbReference type="EMBL" id="QWGP01000016">
    <property type="protein sequence ID" value="RHZ93708.1"/>
    <property type="molecule type" value="Genomic_DNA"/>
</dbReference>
<dbReference type="RefSeq" id="WP_119000570.1">
    <property type="nucleotide sequence ID" value="NZ_QWGP01000016.1"/>
</dbReference>
<comment type="caution">
    <text evidence="2">The sequence shown here is derived from an EMBL/GenBank/DDBJ whole genome shotgun (WGS) entry which is preliminary data.</text>
</comment>
<evidence type="ECO:0000313" key="3">
    <source>
        <dbReference type="Proteomes" id="UP000266305"/>
    </source>
</evidence>
<dbReference type="InterPro" id="IPR016181">
    <property type="entry name" value="Acyl_CoA_acyltransferase"/>
</dbReference>
<proteinExistence type="predicted"/>
<dbReference type="Pfam" id="PF14542">
    <property type="entry name" value="Acetyltransf_CG"/>
    <property type="match status" value="1"/>
</dbReference>
<name>A0AAX1UJ42_CERSP</name>
<evidence type="ECO:0000259" key="1">
    <source>
        <dbReference type="PROSITE" id="PS51729"/>
    </source>
</evidence>